<dbReference type="Proteomes" id="UP000887567">
    <property type="component" value="Unplaced"/>
</dbReference>
<dbReference type="InterPro" id="IPR036388">
    <property type="entry name" value="WH-like_DNA-bd_sf"/>
</dbReference>
<dbReference type="OMA" id="CIMERRI"/>
<dbReference type="Pfam" id="PF16095">
    <property type="entry name" value="COR-A"/>
    <property type="match status" value="1"/>
</dbReference>
<dbReference type="PANTHER" id="PTHR47679">
    <property type="entry name" value="PROTEIN TORNADO 1"/>
    <property type="match status" value="1"/>
</dbReference>
<dbReference type="EnsemblMetazoa" id="XM_021059548.2">
    <property type="protein sequence ID" value="XP_020915207.1"/>
    <property type="gene ID" value="LOC110252714"/>
</dbReference>
<sequence>MAPQLLTTDSMESDNDDSHDNENSLAEETVENDDTKAFPVEKKVLHFDEDSEVAQEETTQEDFHKDVLEPKQLPEQVAICAENILENPESAKQMENDLFLHTMDFAGQPVYSVTHPVFLPPKGIFLLVHNLENDLHAQATPMVKCGAVELTVDDHCPMTNMDHLEFWLSLVAANSTLEGGSPVFVVSTHADKFSTPNAETIARKILLYLKRDDFSPGNHVVRGIHIVDNTISGSKGPNDPGVQNLKVAISNKARSLPQFDEDIPIRWLLFEKSLMNVVKEEQKKYISREDAKSIALQCEVEVESDEFRTLLEYLHDLKVIIYFPETNMIIIDTQWLLDMFAKVITVLPIECHEGYEHEWEKLEDQGIVDETFLKYLWKDDSTPVQSLITIMEKFSLICKQQDGSYLVPAMLLNAPECHELMNTDEMASSLVIRFKSSHLPFGVFPRLFAAVHKLCSSRWPDSTAPSLSRNFARFYIANDAFSLVLISDVQTITVALVNEETPGSQDDYLCSFLLKFLRKTLPEMMESFPWMKSLEFEFGIHCPICEDAVPCTKHNKMACSRDSCAHFIPEKELLKKTKPRCHKNPTKRNVIPPSSFSLWFRCNNSAEVKESQEQIQEICSCSCSTEDDQEVCQEVIAAFNQISLKTISQDEVTRTAKRIADTFNLDKNDTATPPKDITQKCRASCKWLIAQGGEVFVEALRNELPSGMTGPLRVGYDVKVCDMDSMTKTQFSQALTAKEMEWKAFAKEKVGLSSDEIEFLDKRKSNPVLEILNEHCHDWSVEQLYDAVVSVGADAIADRYL</sequence>
<dbReference type="OrthoDB" id="9938299at2759"/>
<accession>A0A913Y6Q5</accession>
<dbReference type="AlphaFoldDB" id="A0A913Y6Q5"/>
<evidence type="ECO:0000313" key="4">
    <source>
        <dbReference type="EnsemblMetazoa" id="XP_020915207.1"/>
    </source>
</evidence>
<evidence type="ECO:0000256" key="1">
    <source>
        <dbReference type="ARBA" id="ARBA00022737"/>
    </source>
</evidence>
<protein>
    <recommendedName>
        <fullName evidence="3">COR domain-containing protein</fullName>
    </recommendedName>
</protein>
<evidence type="ECO:0000256" key="2">
    <source>
        <dbReference type="SAM" id="MobiDB-lite"/>
    </source>
</evidence>
<feature type="compositionally biased region" description="Acidic residues" evidence="2">
    <location>
        <begin position="49"/>
        <end position="60"/>
    </location>
</feature>
<dbReference type="Gene3D" id="1.10.10.10">
    <property type="entry name" value="Winged helix-like DNA-binding domain superfamily/Winged helix DNA-binding domain"/>
    <property type="match status" value="1"/>
</dbReference>
<reference evidence="4" key="1">
    <citation type="submission" date="2022-11" db="UniProtKB">
        <authorList>
            <consortium name="EnsemblMetazoa"/>
        </authorList>
    </citation>
    <scope>IDENTIFICATION</scope>
</reference>
<feature type="domain" description="COR" evidence="3">
    <location>
        <begin position="264"/>
        <end position="411"/>
    </location>
</feature>
<organism evidence="4 5">
    <name type="scientific">Exaiptasia diaphana</name>
    <name type="common">Tropical sea anemone</name>
    <name type="synonym">Aiptasia pulchella</name>
    <dbReference type="NCBI Taxonomy" id="2652724"/>
    <lineage>
        <taxon>Eukaryota</taxon>
        <taxon>Metazoa</taxon>
        <taxon>Cnidaria</taxon>
        <taxon>Anthozoa</taxon>
        <taxon>Hexacorallia</taxon>
        <taxon>Actiniaria</taxon>
        <taxon>Aiptasiidae</taxon>
        <taxon>Exaiptasia</taxon>
    </lineage>
</organism>
<name>A0A913Y6Q5_EXADI</name>
<evidence type="ECO:0000259" key="3">
    <source>
        <dbReference type="Pfam" id="PF16095"/>
    </source>
</evidence>
<dbReference type="EnsemblMetazoa" id="XM_021059547.2">
    <property type="protein sequence ID" value="XP_020915206.1"/>
    <property type="gene ID" value="LOC110252714"/>
</dbReference>
<keyword evidence="5" id="KW-1185">Reference proteome</keyword>
<dbReference type="PANTHER" id="PTHR47679:SF2">
    <property type="entry name" value="C-TERMINAL OF ROC (COR) DOMAIN-CONTAINING PROTEIN"/>
    <property type="match status" value="1"/>
</dbReference>
<keyword evidence="1" id="KW-0677">Repeat</keyword>
<dbReference type="Gene3D" id="3.40.50.300">
    <property type="entry name" value="P-loop containing nucleotide triphosphate hydrolases"/>
    <property type="match status" value="1"/>
</dbReference>
<dbReference type="GeneID" id="110252714"/>
<dbReference type="InterPro" id="IPR032171">
    <property type="entry name" value="COR-A"/>
</dbReference>
<feature type="compositionally biased region" description="Basic and acidic residues" evidence="2">
    <location>
        <begin position="33"/>
        <end position="48"/>
    </location>
</feature>
<dbReference type="KEGG" id="epa:110252714"/>
<dbReference type="RefSeq" id="XP_020915206.1">
    <property type="nucleotide sequence ID" value="XM_021059547.2"/>
</dbReference>
<feature type="region of interest" description="Disordered" evidence="2">
    <location>
        <begin position="1"/>
        <end position="68"/>
    </location>
</feature>
<proteinExistence type="predicted"/>
<dbReference type="InterPro" id="IPR027417">
    <property type="entry name" value="P-loop_NTPase"/>
</dbReference>
<evidence type="ECO:0000313" key="5">
    <source>
        <dbReference type="Proteomes" id="UP000887567"/>
    </source>
</evidence>
<dbReference type="RefSeq" id="XP_020915207.1">
    <property type="nucleotide sequence ID" value="XM_021059548.2"/>
</dbReference>